<keyword evidence="1" id="KW-0732">Signal</keyword>
<dbReference type="Proteomes" id="UP001600107">
    <property type="component" value="Unassembled WGS sequence"/>
</dbReference>
<protein>
    <submittedName>
        <fullName evidence="2">Heavy-metal-associated domain-containing protein</fullName>
    </submittedName>
</protein>
<feature type="chain" id="PRO_5045340740" evidence="1">
    <location>
        <begin position="24"/>
        <end position="112"/>
    </location>
</feature>
<dbReference type="SUPFAM" id="SSF55008">
    <property type="entry name" value="HMA, heavy metal-associated domain"/>
    <property type="match status" value="1"/>
</dbReference>
<accession>A0ABW6I8J0</accession>
<reference evidence="2 3" key="1">
    <citation type="submission" date="2024-06" db="EMBL/GenBank/DDBJ databases">
        <title>Flavobacterium spp. isolated from glacier.</title>
        <authorList>
            <person name="Han D."/>
        </authorList>
    </citation>
    <scope>NUCLEOTIDE SEQUENCE [LARGE SCALE GENOMIC DNA]</scope>
    <source>
        <strain evidence="2 3">ZS1P70</strain>
    </source>
</reference>
<dbReference type="InterPro" id="IPR006121">
    <property type="entry name" value="HMA_dom"/>
</dbReference>
<gene>
    <name evidence="2" type="ORF">ACFX5F_15430</name>
</gene>
<dbReference type="CDD" id="cd00371">
    <property type="entry name" value="HMA"/>
    <property type="match status" value="1"/>
</dbReference>
<evidence type="ECO:0000256" key="1">
    <source>
        <dbReference type="SAM" id="SignalP"/>
    </source>
</evidence>
<keyword evidence="3" id="KW-1185">Reference proteome</keyword>
<dbReference type="EMBL" id="JBHZPY010000017">
    <property type="protein sequence ID" value="MFE3872613.1"/>
    <property type="molecule type" value="Genomic_DNA"/>
</dbReference>
<feature type="signal peptide" evidence="1">
    <location>
        <begin position="1"/>
        <end position="23"/>
    </location>
</feature>
<organism evidence="2 3">
    <name type="scientific">Flavobacterium zhoui</name>
    <dbReference type="NCBI Taxonomy" id="3230414"/>
    <lineage>
        <taxon>Bacteria</taxon>
        <taxon>Pseudomonadati</taxon>
        <taxon>Bacteroidota</taxon>
        <taxon>Flavobacteriia</taxon>
        <taxon>Flavobacteriales</taxon>
        <taxon>Flavobacteriaceae</taxon>
        <taxon>Flavobacterium</taxon>
    </lineage>
</organism>
<evidence type="ECO:0000313" key="3">
    <source>
        <dbReference type="Proteomes" id="UP001600107"/>
    </source>
</evidence>
<dbReference type="InterPro" id="IPR036163">
    <property type="entry name" value="HMA_dom_sf"/>
</dbReference>
<name>A0ABW6I8J0_9FLAO</name>
<dbReference type="Gene3D" id="3.30.70.100">
    <property type="match status" value="1"/>
</dbReference>
<sequence>MKFIKSLVLVFIILITSTSIAFAQETTQNTDSSKTVTIKVKGITCSMDLKMIAANVEKLKGVSSCRSGKMGTTSSFKVKFNPILVTEKEIYRVIEKTGSCENPEEKIYKIKQ</sequence>
<proteinExistence type="predicted"/>
<evidence type="ECO:0000313" key="2">
    <source>
        <dbReference type="EMBL" id="MFE3872613.1"/>
    </source>
</evidence>
<dbReference type="RefSeq" id="WP_379852923.1">
    <property type="nucleotide sequence ID" value="NZ_JBHZPY010000017.1"/>
</dbReference>
<comment type="caution">
    <text evidence="2">The sequence shown here is derived from an EMBL/GenBank/DDBJ whole genome shotgun (WGS) entry which is preliminary data.</text>
</comment>